<keyword evidence="2 6" id="KW-0812">Transmembrane</keyword>
<name>A0AAV5HRK7_9ROSI</name>
<evidence type="ECO:0000313" key="7">
    <source>
        <dbReference type="EMBL" id="GKU87819.1"/>
    </source>
</evidence>
<comment type="subcellular location">
    <subcellularLocation>
        <location evidence="1">Membrane</location>
        <topology evidence="1">Multi-pass membrane protein</topology>
    </subcellularLocation>
</comment>
<dbReference type="Pfam" id="PF05978">
    <property type="entry name" value="UNC-93"/>
    <property type="match status" value="1"/>
</dbReference>
<feature type="transmembrane region" description="Helical" evidence="6">
    <location>
        <begin position="29"/>
        <end position="49"/>
    </location>
</feature>
<protein>
    <recommendedName>
        <fullName evidence="9">UNC93-like protein 1</fullName>
    </recommendedName>
</protein>
<evidence type="ECO:0000256" key="4">
    <source>
        <dbReference type="ARBA" id="ARBA00023136"/>
    </source>
</evidence>
<evidence type="ECO:0000256" key="1">
    <source>
        <dbReference type="ARBA" id="ARBA00004141"/>
    </source>
</evidence>
<dbReference type="InterPro" id="IPR036259">
    <property type="entry name" value="MFS_trans_sf"/>
</dbReference>
<comment type="caution">
    <text evidence="7">The sequence shown here is derived from an EMBL/GenBank/DDBJ whole genome shotgun (WGS) entry which is preliminary data.</text>
</comment>
<keyword evidence="8" id="KW-1185">Reference proteome</keyword>
<feature type="transmembrane region" description="Helical" evidence="6">
    <location>
        <begin position="156"/>
        <end position="177"/>
    </location>
</feature>
<proteinExistence type="predicted"/>
<dbReference type="PANTHER" id="PTHR23294:SF59">
    <property type="entry name" value="UNC93-LIKE PROTEIN C922.05C"/>
    <property type="match status" value="1"/>
</dbReference>
<reference evidence="7 8" key="1">
    <citation type="journal article" date="2021" name="Commun. Biol.">
        <title>The genome of Shorea leprosula (Dipterocarpaceae) highlights the ecological relevance of drought in aseasonal tropical rainforests.</title>
        <authorList>
            <person name="Ng K.K.S."/>
            <person name="Kobayashi M.J."/>
            <person name="Fawcett J.A."/>
            <person name="Hatakeyama M."/>
            <person name="Paape T."/>
            <person name="Ng C.H."/>
            <person name="Ang C.C."/>
            <person name="Tnah L.H."/>
            <person name="Lee C.T."/>
            <person name="Nishiyama T."/>
            <person name="Sese J."/>
            <person name="O'Brien M.J."/>
            <person name="Copetti D."/>
            <person name="Mohd Noor M.I."/>
            <person name="Ong R.C."/>
            <person name="Putra M."/>
            <person name="Sireger I.Z."/>
            <person name="Indrioko S."/>
            <person name="Kosugi Y."/>
            <person name="Izuno A."/>
            <person name="Isagi Y."/>
            <person name="Lee S.L."/>
            <person name="Shimizu K.K."/>
        </authorList>
    </citation>
    <scope>NUCLEOTIDE SEQUENCE [LARGE SCALE GENOMIC DNA]</scope>
    <source>
        <strain evidence="7">214</strain>
    </source>
</reference>
<dbReference type="PANTHER" id="PTHR23294">
    <property type="entry name" value="ET TRANSLATION PRODUCT-RELATED"/>
    <property type="match status" value="1"/>
</dbReference>
<dbReference type="Gene3D" id="1.20.1250.20">
    <property type="entry name" value="MFS general substrate transporter like domains"/>
    <property type="match status" value="1"/>
</dbReference>
<gene>
    <name evidence="7" type="ORF">SLEP1_g2156</name>
</gene>
<dbReference type="AlphaFoldDB" id="A0AAV5HRK7"/>
<feature type="transmembrane region" description="Helical" evidence="6">
    <location>
        <begin position="94"/>
        <end position="111"/>
    </location>
</feature>
<dbReference type="InterPro" id="IPR051617">
    <property type="entry name" value="UNC-93-like_regulator"/>
</dbReference>
<dbReference type="GO" id="GO:0016020">
    <property type="term" value="C:membrane"/>
    <property type="evidence" value="ECO:0007669"/>
    <property type="project" value="UniProtKB-SubCell"/>
</dbReference>
<feature type="transmembrane region" description="Helical" evidence="6">
    <location>
        <begin position="256"/>
        <end position="277"/>
    </location>
</feature>
<dbReference type="SUPFAM" id="SSF103473">
    <property type="entry name" value="MFS general substrate transporter"/>
    <property type="match status" value="1"/>
</dbReference>
<evidence type="ECO:0000256" key="5">
    <source>
        <dbReference type="SAM" id="MobiDB-lite"/>
    </source>
</evidence>
<dbReference type="InterPro" id="IPR010291">
    <property type="entry name" value="Ion_channel_UNC-93"/>
</dbReference>
<feature type="transmembrane region" description="Helical" evidence="6">
    <location>
        <begin position="355"/>
        <end position="376"/>
    </location>
</feature>
<feature type="transmembrane region" description="Helical" evidence="6">
    <location>
        <begin position="284"/>
        <end position="301"/>
    </location>
</feature>
<evidence type="ECO:0000313" key="8">
    <source>
        <dbReference type="Proteomes" id="UP001054252"/>
    </source>
</evidence>
<organism evidence="7 8">
    <name type="scientific">Rubroshorea leprosula</name>
    <dbReference type="NCBI Taxonomy" id="152421"/>
    <lineage>
        <taxon>Eukaryota</taxon>
        <taxon>Viridiplantae</taxon>
        <taxon>Streptophyta</taxon>
        <taxon>Embryophyta</taxon>
        <taxon>Tracheophyta</taxon>
        <taxon>Spermatophyta</taxon>
        <taxon>Magnoliopsida</taxon>
        <taxon>eudicotyledons</taxon>
        <taxon>Gunneridae</taxon>
        <taxon>Pentapetalae</taxon>
        <taxon>rosids</taxon>
        <taxon>malvids</taxon>
        <taxon>Malvales</taxon>
        <taxon>Dipterocarpaceae</taxon>
        <taxon>Rubroshorea</taxon>
    </lineage>
</organism>
<evidence type="ECO:0000256" key="3">
    <source>
        <dbReference type="ARBA" id="ARBA00022989"/>
    </source>
</evidence>
<dbReference type="Proteomes" id="UP001054252">
    <property type="component" value="Unassembled WGS sequence"/>
</dbReference>
<sequence length="407" mass="44330">MGFEGNKEARVVADRVPGGSSLFRYNSPLVQVILIGLVCFCCPSMFNALSGMGGGGQVEPTVANNVNTAPYVTFSIFGVLSGGAYNIFGPRITLALGCSTYILYAVSFHYYNHCHNQAFAIVAGAILGAGTGLLWAGEGAIMTSYPSTARTGSYIFLFWNIFNLGGIIGRLIPFVLNYHRTKAESVNDATYIVFMCFMSTIALLSFSILHPSRVIRNDGTRCTNVKYSNVSTEAVEILKLFRNWKMLLRTRGLYNVLYWGAQMIGSIGLGQVLEFSFESRRRRGSVGISPVALLGTAIWGGDLADHLVYWVNGALAEDSETLSRYTGFYKGVQSARSAVAWQVDKNKVPLLNWLIVNWSLTTVSYPLLAVLVILAVKDENKSAADNPRLPSAPPLPNGSHNERGKST</sequence>
<evidence type="ECO:0008006" key="9">
    <source>
        <dbReference type="Google" id="ProtNLM"/>
    </source>
</evidence>
<feature type="transmembrane region" description="Helical" evidence="6">
    <location>
        <begin position="118"/>
        <end position="136"/>
    </location>
</feature>
<dbReference type="EMBL" id="BPVZ01000002">
    <property type="protein sequence ID" value="GKU87819.1"/>
    <property type="molecule type" value="Genomic_DNA"/>
</dbReference>
<evidence type="ECO:0000256" key="6">
    <source>
        <dbReference type="SAM" id="Phobius"/>
    </source>
</evidence>
<feature type="transmembrane region" description="Helical" evidence="6">
    <location>
        <begin position="69"/>
        <end position="88"/>
    </location>
</feature>
<feature type="transmembrane region" description="Helical" evidence="6">
    <location>
        <begin position="189"/>
        <end position="209"/>
    </location>
</feature>
<keyword evidence="3 6" id="KW-1133">Transmembrane helix</keyword>
<accession>A0AAV5HRK7</accession>
<feature type="region of interest" description="Disordered" evidence="5">
    <location>
        <begin position="382"/>
        <end position="407"/>
    </location>
</feature>
<evidence type="ECO:0000256" key="2">
    <source>
        <dbReference type="ARBA" id="ARBA00022692"/>
    </source>
</evidence>
<keyword evidence="4 6" id="KW-0472">Membrane</keyword>